<sequence>MLRCGNVHVTHIRLSWRRYKVARHRDQDSAARSIRASASWGMEPLSAVSSPAPPAPGTRPPAAWHTSTSASLPYFGSLRRVDDADPARINVTLDPTPAGRCSNRPCRFIHGYAMGGLSPTST</sequence>
<proteinExistence type="predicted"/>
<reference evidence="2" key="1">
    <citation type="journal article" date="2014" name="Int. J. Syst. Evol. Microbiol.">
        <title>Complete genome sequence of Corynebacterium casei LMG S-19264T (=DSM 44701T), isolated from a smear-ripened cheese.</title>
        <authorList>
            <consortium name="US DOE Joint Genome Institute (JGI-PGF)"/>
            <person name="Walter F."/>
            <person name="Albersmeier A."/>
            <person name="Kalinowski J."/>
            <person name="Ruckert C."/>
        </authorList>
    </citation>
    <scope>NUCLEOTIDE SEQUENCE</scope>
    <source>
        <strain evidence="2">JCM 4122</strain>
    </source>
</reference>
<reference evidence="2" key="2">
    <citation type="submission" date="2020-09" db="EMBL/GenBank/DDBJ databases">
        <authorList>
            <person name="Sun Q."/>
            <person name="Ohkuma M."/>
        </authorList>
    </citation>
    <scope>NUCLEOTIDE SEQUENCE</scope>
    <source>
        <strain evidence="2">JCM 4122</strain>
    </source>
</reference>
<dbReference type="Proteomes" id="UP000632849">
    <property type="component" value="Unassembled WGS sequence"/>
</dbReference>
<comment type="caution">
    <text evidence="2">The sequence shown here is derived from an EMBL/GenBank/DDBJ whole genome shotgun (WGS) entry which is preliminary data.</text>
</comment>
<keyword evidence="3" id="KW-1185">Reference proteome</keyword>
<dbReference type="EMBL" id="BNBE01000001">
    <property type="protein sequence ID" value="GHF78455.1"/>
    <property type="molecule type" value="Genomic_DNA"/>
</dbReference>
<name>A0A919BA96_STRFL</name>
<gene>
    <name evidence="2" type="ORF">GCM10017667_02300</name>
</gene>
<accession>A0A919BA96</accession>
<evidence type="ECO:0000313" key="2">
    <source>
        <dbReference type="EMBL" id="GHF78455.1"/>
    </source>
</evidence>
<organism evidence="2 3">
    <name type="scientific">Streptomyces filamentosus</name>
    <name type="common">Streptomyces roseosporus</name>
    <dbReference type="NCBI Taxonomy" id="67294"/>
    <lineage>
        <taxon>Bacteria</taxon>
        <taxon>Bacillati</taxon>
        <taxon>Actinomycetota</taxon>
        <taxon>Actinomycetes</taxon>
        <taxon>Kitasatosporales</taxon>
        <taxon>Streptomycetaceae</taxon>
        <taxon>Streptomyces</taxon>
    </lineage>
</organism>
<protein>
    <submittedName>
        <fullName evidence="2">Uncharacterized protein</fullName>
    </submittedName>
</protein>
<dbReference type="AlphaFoldDB" id="A0A919BA96"/>
<evidence type="ECO:0000313" key="3">
    <source>
        <dbReference type="Proteomes" id="UP000632849"/>
    </source>
</evidence>
<evidence type="ECO:0000256" key="1">
    <source>
        <dbReference type="SAM" id="MobiDB-lite"/>
    </source>
</evidence>
<feature type="region of interest" description="Disordered" evidence="1">
    <location>
        <begin position="43"/>
        <end position="66"/>
    </location>
</feature>